<sequence>MLKTRIITGAGICAAICITVAFSHVTWFLKTVVAYLCLQSIFELYRATGAKEKRALYRITCLAAVAVCYLDIPHYETVVSLIFVMAVAVFIYMLVNIKRIQSIQPAMSVVIACFIVCFYKAMVTIRGEEHGFYILTSAILLCSVTDIASYFVGRGIGKHKMAPVVSPNKTVEGGIGGVVCSTAFFLLLAFVLDKIGLISVYYGKLTVYVVLASLVAEFGDLALSCIKRIVGIKDYGALLPGHGGILDRFDSLLFVLPFTCLFCSSVGFFRI</sequence>
<evidence type="ECO:0000256" key="16">
    <source>
        <dbReference type="ARBA" id="ARBA00023209"/>
    </source>
</evidence>
<keyword evidence="11 18" id="KW-0812">Transmembrane</keyword>
<keyword evidence="16" id="KW-0594">Phospholipid biosynthesis</keyword>
<dbReference type="GO" id="GO:0004605">
    <property type="term" value="F:phosphatidate cytidylyltransferase activity"/>
    <property type="evidence" value="ECO:0007669"/>
    <property type="project" value="UniProtKB-EC"/>
</dbReference>
<comment type="similarity">
    <text evidence="5 18">Belongs to the CDS family.</text>
</comment>
<dbReference type="AlphaFoldDB" id="A0A926DPF8"/>
<evidence type="ECO:0000256" key="9">
    <source>
        <dbReference type="ARBA" id="ARBA00022516"/>
    </source>
</evidence>
<dbReference type="InterPro" id="IPR000374">
    <property type="entry name" value="PC_trans"/>
</dbReference>
<evidence type="ECO:0000256" key="7">
    <source>
        <dbReference type="ARBA" id="ARBA00019373"/>
    </source>
</evidence>
<evidence type="ECO:0000313" key="21">
    <source>
        <dbReference type="Proteomes" id="UP000657006"/>
    </source>
</evidence>
<keyword evidence="15 19" id="KW-0472">Membrane</keyword>
<proteinExistence type="inferred from homology"/>
<dbReference type="PROSITE" id="PS01315">
    <property type="entry name" value="CDS"/>
    <property type="match status" value="1"/>
</dbReference>
<comment type="pathway">
    <text evidence="3 18">Phospholipid metabolism; CDP-diacylglycerol biosynthesis; CDP-diacylglycerol from sn-glycerol 3-phosphate: step 3/3.</text>
</comment>
<evidence type="ECO:0000256" key="8">
    <source>
        <dbReference type="ARBA" id="ARBA00022475"/>
    </source>
</evidence>
<organism evidence="20 21">
    <name type="scientific">Bianquea renquensis</name>
    <dbReference type="NCBI Taxonomy" id="2763661"/>
    <lineage>
        <taxon>Bacteria</taxon>
        <taxon>Bacillati</taxon>
        <taxon>Bacillota</taxon>
        <taxon>Clostridia</taxon>
        <taxon>Eubacteriales</taxon>
        <taxon>Bianqueaceae</taxon>
        <taxon>Bianquea</taxon>
    </lineage>
</organism>
<feature type="transmembrane region" description="Helical" evidence="19">
    <location>
        <begin position="78"/>
        <end position="95"/>
    </location>
</feature>
<keyword evidence="8" id="KW-1003">Cell membrane</keyword>
<name>A0A926DPF8_9FIRM</name>
<feature type="transmembrane region" description="Helical" evidence="19">
    <location>
        <begin position="6"/>
        <end position="29"/>
    </location>
</feature>
<keyword evidence="10 18" id="KW-0808">Transferase</keyword>
<evidence type="ECO:0000256" key="19">
    <source>
        <dbReference type="SAM" id="Phobius"/>
    </source>
</evidence>
<accession>A0A926DPF8</accession>
<evidence type="ECO:0000313" key="20">
    <source>
        <dbReference type="EMBL" id="MBC8542101.1"/>
    </source>
</evidence>
<dbReference type="PANTHER" id="PTHR46382:SF1">
    <property type="entry name" value="PHOSPHATIDATE CYTIDYLYLTRANSFERASE"/>
    <property type="match status" value="1"/>
</dbReference>
<dbReference type="Proteomes" id="UP000657006">
    <property type="component" value="Unassembled WGS sequence"/>
</dbReference>
<dbReference type="Pfam" id="PF01148">
    <property type="entry name" value="CTP_transf_1"/>
    <property type="match status" value="1"/>
</dbReference>
<dbReference type="PANTHER" id="PTHR46382">
    <property type="entry name" value="PHOSPHATIDATE CYTIDYLYLTRANSFERASE"/>
    <property type="match status" value="1"/>
</dbReference>
<evidence type="ECO:0000256" key="6">
    <source>
        <dbReference type="ARBA" id="ARBA00012487"/>
    </source>
</evidence>
<evidence type="ECO:0000256" key="1">
    <source>
        <dbReference type="ARBA" id="ARBA00001698"/>
    </source>
</evidence>
<dbReference type="GO" id="GO:0016024">
    <property type="term" value="P:CDP-diacylglycerol biosynthetic process"/>
    <property type="evidence" value="ECO:0007669"/>
    <property type="project" value="TreeGrafter"/>
</dbReference>
<keyword evidence="17" id="KW-1208">Phospholipid metabolism</keyword>
<keyword evidence="9" id="KW-0444">Lipid biosynthesis</keyword>
<dbReference type="RefSeq" id="WP_177719706.1">
    <property type="nucleotide sequence ID" value="NZ_JACRSQ010000001.1"/>
</dbReference>
<keyword evidence="21" id="KW-1185">Reference proteome</keyword>
<keyword evidence="12 18" id="KW-0548">Nucleotidyltransferase</keyword>
<keyword evidence="14" id="KW-0443">Lipid metabolism</keyword>
<feature type="transmembrane region" description="Helical" evidence="19">
    <location>
        <begin position="131"/>
        <end position="152"/>
    </location>
</feature>
<comment type="pathway">
    <text evidence="4">Lipid metabolism.</text>
</comment>
<evidence type="ECO:0000256" key="4">
    <source>
        <dbReference type="ARBA" id="ARBA00005189"/>
    </source>
</evidence>
<evidence type="ECO:0000256" key="10">
    <source>
        <dbReference type="ARBA" id="ARBA00022679"/>
    </source>
</evidence>
<evidence type="ECO:0000256" key="14">
    <source>
        <dbReference type="ARBA" id="ARBA00023098"/>
    </source>
</evidence>
<evidence type="ECO:0000256" key="12">
    <source>
        <dbReference type="ARBA" id="ARBA00022695"/>
    </source>
</evidence>
<evidence type="ECO:0000256" key="15">
    <source>
        <dbReference type="ARBA" id="ARBA00023136"/>
    </source>
</evidence>
<comment type="caution">
    <text evidence="20">The sequence shown here is derived from an EMBL/GenBank/DDBJ whole genome shotgun (WGS) entry which is preliminary data.</text>
</comment>
<dbReference type="EMBL" id="JACRSQ010000001">
    <property type="protein sequence ID" value="MBC8542101.1"/>
    <property type="molecule type" value="Genomic_DNA"/>
</dbReference>
<reference evidence="20" key="1">
    <citation type="submission" date="2020-08" db="EMBL/GenBank/DDBJ databases">
        <title>Genome public.</title>
        <authorList>
            <person name="Liu C."/>
            <person name="Sun Q."/>
        </authorList>
    </citation>
    <scope>NUCLEOTIDE SEQUENCE</scope>
    <source>
        <strain evidence="20">NSJ-32</strain>
    </source>
</reference>
<evidence type="ECO:0000256" key="2">
    <source>
        <dbReference type="ARBA" id="ARBA00004651"/>
    </source>
</evidence>
<feature type="transmembrane region" description="Helical" evidence="19">
    <location>
        <begin position="107"/>
        <end position="125"/>
    </location>
</feature>
<evidence type="ECO:0000256" key="17">
    <source>
        <dbReference type="ARBA" id="ARBA00023264"/>
    </source>
</evidence>
<dbReference type="EC" id="2.7.7.41" evidence="6 18"/>
<evidence type="ECO:0000256" key="11">
    <source>
        <dbReference type="ARBA" id="ARBA00022692"/>
    </source>
</evidence>
<evidence type="ECO:0000256" key="13">
    <source>
        <dbReference type="ARBA" id="ARBA00022989"/>
    </source>
</evidence>
<comment type="catalytic activity">
    <reaction evidence="1 18">
        <text>a 1,2-diacyl-sn-glycero-3-phosphate + CTP + H(+) = a CDP-1,2-diacyl-sn-glycerol + diphosphate</text>
        <dbReference type="Rhea" id="RHEA:16229"/>
        <dbReference type="ChEBI" id="CHEBI:15378"/>
        <dbReference type="ChEBI" id="CHEBI:33019"/>
        <dbReference type="ChEBI" id="CHEBI:37563"/>
        <dbReference type="ChEBI" id="CHEBI:58332"/>
        <dbReference type="ChEBI" id="CHEBI:58608"/>
        <dbReference type="EC" id="2.7.7.41"/>
    </reaction>
</comment>
<protein>
    <recommendedName>
        <fullName evidence="7 18">Phosphatidate cytidylyltransferase</fullName>
        <ecNumber evidence="6 18">2.7.7.41</ecNumber>
    </recommendedName>
</protein>
<evidence type="ECO:0000256" key="3">
    <source>
        <dbReference type="ARBA" id="ARBA00005119"/>
    </source>
</evidence>
<feature type="transmembrane region" description="Helical" evidence="19">
    <location>
        <begin position="173"/>
        <end position="192"/>
    </location>
</feature>
<keyword evidence="13 19" id="KW-1133">Transmembrane helix</keyword>
<dbReference type="GO" id="GO:0005886">
    <property type="term" value="C:plasma membrane"/>
    <property type="evidence" value="ECO:0007669"/>
    <property type="project" value="UniProtKB-SubCell"/>
</dbReference>
<evidence type="ECO:0000256" key="18">
    <source>
        <dbReference type="RuleBase" id="RU003938"/>
    </source>
</evidence>
<comment type="subcellular location">
    <subcellularLocation>
        <location evidence="2">Cell membrane</location>
        <topology evidence="2">Multi-pass membrane protein</topology>
    </subcellularLocation>
</comment>
<feature type="transmembrane region" description="Helical" evidence="19">
    <location>
        <begin position="251"/>
        <end position="269"/>
    </location>
</feature>
<gene>
    <name evidence="20" type="ORF">H8730_00870</name>
</gene>
<evidence type="ECO:0000256" key="5">
    <source>
        <dbReference type="ARBA" id="ARBA00010185"/>
    </source>
</evidence>